<dbReference type="PRINTS" id="PR00359">
    <property type="entry name" value="BP450"/>
</dbReference>
<dbReference type="PANTHER" id="PTHR46696:SF3">
    <property type="entry name" value="PULCHERRIMINIC ACID SYNTHASE"/>
    <property type="match status" value="1"/>
</dbReference>
<dbReference type="GO" id="GO:0017000">
    <property type="term" value="P:antibiotic biosynthetic process"/>
    <property type="evidence" value="ECO:0007669"/>
    <property type="project" value="UniProtKB-ARBA"/>
</dbReference>
<dbReference type="InterPro" id="IPR002397">
    <property type="entry name" value="Cyt_P450_B"/>
</dbReference>
<organism evidence="7 8">
    <name type="scientific">Actinoplanes derwentensis</name>
    <dbReference type="NCBI Taxonomy" id="113562"/>
    <lineage>
        <taxon>Bacteria</taxon>
        <taxon>Bacillati</taxon>
        <taxon>Actinomycetota</taxon>
        <taxon>Actinomycetes</taxon>
        <taxon>Micromonosporales</taxon>
        <taxon>Micromonosporaceae</taxon>
        <taxon>Actinoplanes</taxon>
    </lineage>
</organism>
<keyword evidence="4" id="KW-0560">Oxidoreductase</keyword>
<evidence type="ECO:0000256" key="5">
    <source>
        <dbReference type="ARBA" id="ARBA00023004"/>
    </source>
</evidence>
<reference evidence="7 8" key="1">
    <citation type="submission" date="2016-10" db="EMBL/GenBank/DDBJ databases">
        <authorList>
            <person name="de Groot N.N."/>
        </authorList>
    </citation>
    <scope>NUCLEOTIDE SEQUENCE [LARGE SCALE GENOMIC DNA]</scope>
    <source>
        <strain evidence="7 8">DSM 43941</strain>
    </source>
</reference>
<dbReference type="GO" id="GO:0004497">
    <property type="term" value="F:monooxygenase activity"/>
    <property type="evidence" value="ECO:0007669"/>
    <property type="project" value="UniProtKB-KW"/>
</dbReference>
<proteinExistence type="inferred from homology"/>
<keyword evidence="2" id="KW-0349">Heme</keyword>
<evidence type="ECO:0000313" key="8">
    <source>
        <dbReference type="Proteomes" id="UP000198688"/>
    </source>
</evidence>
<dbReference type="AlphaFoldDB" id="A0A1H1XC38"/>
<dbReference type="GO" id="GO:0005506">
    <property type="term" value="F:iron ion binding"/>
    <property type="evidence" value="ECO:0007669"/>
    <property type="project" value="InterPro"/>
</dbReference>
<sequence length="404" mass="44506">MTVTDILSPECLADPAGVWEALRETEPLAFHEGMNAYVISRYADVERAFKDPVFTSDNYSWQLEPVHGRTILQMDGREHAIHRRLVTPAFRGDQLTSRFVPVMRRNATELLDAFRHDGEVDLVDAFTTRYPINVIVDMLGLPKSDHGLFHGWYTALMGFLANLTQDPEVAAAGLRARDELADYLLPRIAARVADPGDDLMSVLCTAEIDGNRMTAAQVKAFVSLLLLAGGETTDKALANMMLNLIRNPDQMAKVRADRTLIGHALAETLRHSPPVQLIMRQPSADVELSGGTVPAGSTVICLIAAANRDPRHYTDPDRFDVTRPDLDFAKAYTAAANHTGFALGRHFCVGAMLARTEVEVAANTLLDAMHDIELSDPPVPQGLFTRAPTSMRLRFRPGKAVDVR</sequence>
<name>A0A1H1XC38_9ACTN</name>
<evidence type="ECO:0000256" key="2">
    <source>
        <dbReference type="ARBA" id="ARBA00022617"/>
    </source>
</evidence>
<keyword evidence="5" id="KW-0408">Iron</keyword>
<dbReference type="OrthoDB" id="4156795at2"/>
<dbReference type="Pfam" id="PF00067">
    <property type="entry name" value="p450"/>
    <property type="match status" value="1"/>
</dbReference>
<accession>A0A1H1XC38</accession>
<dbReference type="STRING" id="113562.SAMN04489716_2408"/>
<evidence type="ECO:0000256" key="3">
    <source>
        <dbReference type="ARBA" id="ARBA00022723"/>
    </source>
</evidence>
<dbReference type="Gene3D" id="1.10.630.10">
    <property type="entry name" value="Cytochrome P450"/>
    <property type="match status" value="1"/>
</dbReference>
<dbReference type="Proteomes" id="UP000198688">
    <property type="component" value="Chromosome I"/>
</dbReference>
<dbReference type="PANTHER" id="PTHR46696">
    <property type="entry name" value="P450, PUTATIVE (EUROFUNG)-RELATED"/>
    <property type="match status" value="1"/>
</dbReference>
<dbReference type="FunFam" id="1.10.630.10:FF:000018">
    <property type="entry name" value="Cytochrome P450 monooxygenase"/>
    <property type="match status" value="1"/>
</dbReference>
<dbReference type="GO" id="GO:0020037">
    <property type="term" value="F:heme binding"/>
    <property type="evidence" value="ECO:0007669"/>
    <property type="project" value="InterPro"/>
</dbReference>
<dbReference type="InterPro" id="IPR036396">
    <property type="entry name" value="Cyt_P450_sf"/>
</dbReference>
<dbReference type="InterPro" id="IPR001128">
    <property type="entry name" value="Cyt_P450"/>
</dbReference>
<keyword evidence="8" id="KW-1185">Reference proteome</keyword>
<keyword evidence="6" id="KW-0503">Monooxygenase</keyword>
<gene>
    <name evidence="7" type="ORF">SAMN04489716_2408</name>
</gene>
<keyword evidence="3" id="KW-0479">Metal-binding</keyword>
<evidence type="ECO:0000256" key="4">
    <source>
        <dbReference type="ARBA" id="ARBA00023002"/>
    </source>
</evidence>
<protein>
    <submittedName>
        <fullName evidence="7">Pulcherriminic acid synthase</fullName>
    </submittedName>
</protein>
<evidence type="ECO:0000313" key="7">
    <source>
        <dbReference type="EMBL" id="SDT06621.1"/>
    </source>
</evidence>
<comment type="similarity">
    <text evidence="1">Belongs to the cytochrome P450 family.</text>
</comment>
<dbReference type="SUPFAM" id="SSF48264">
    <property type="entry name" value="Cytochrome P450"/>
    <property type="match status" value="1"/>
</dbReference>
<dbReference type="EMBL" id="LT629758">
    <property type="protein sequence ID" value="SDT06621.1"/>
    <property type="molecule type" value="Genomic_DNA"/>
</dbReference>
<dbReference type="RefSeq" id="WP_092556952.1">
    <property type="nucleotide sequence ID" value="NZ_BOMJ01000087.1"/>
</dbReference>
<evidence type="ECO:0000256" key="1">
    <source>
        <dbReference type="ARBA" id="ARBA00010617"/>
    </source>
</evidence>
<dbReference type="GO" id="GO:0016705">
    <property type="term" value="F:oxidoreductase activity, acting on paired donors, with incorporation or reduction of molecular oxygen"/>
    <property type="evidence" value="ECO:0007669"/>
    <property type="project" value="InterPro"/>
</dbReference>
<evidence type="ECO:0000256" key="6">
    <source>
        <dbReference type="ARBA" id="ARBA00023033"/>
    </source>
</evidence>